<dbReference type="PROSITE" id="PS51257">
    <property type="entry name" value="PROKAR_LIPOPROTEIN"/>
    <property type="match status" value="1"/>
</dbReference>
<evidence type="ECO:0000313" key="4">
    <source>
        <dbReference type="Proteomes" id="UP000199331"/>
    </source>
</evidence>
<dbReference type="AlphaFoldDB" id="A0A1I5KF58"/>
<name>A0A1I5KF58_9SPHN</name>
<dbReference type="STRING" id="604088.SAMN04488060_0166"/>
<keyword evidence="1" id="KW-0732">Signal</keyword>
<proteinExistence type="predicted"/>
<evidence type="ECO:0000259" key="2">
    <source>
        <dbReference type="Pfam" id="PF13590"/>
    </source>
</evidence>
<dbReference type="Pfam" id="PF13590">
    <property type="entry name" value="DUF4136"/>
    <property type="match status" value="1"/>
</dbReference>
<keyword evidence="4" id="KW-1185">Reference proteome</keyword>
<accession>A0A1I5KF58</accession>
<feature type="domain" description="DUF4136" evidence="2">
    <location>
        <begin position="55"/>
        <end position="193"/>
    </location>
</feature>
<feature type="signal peptide" evidence="1">
    <location>
        <begin position="1"/>
        <end position="24"/>
    </location>
</feature>
<organism evidence="3 4">
    <name type="scientific">Qipengyuania nanhaisediminis</name>
    <dbReference type="NCBI Taxonomy" id="604088"/>
    <lineage>
        <taxon>Bacteria</taxon>
        <taxon>Pseudomonadati</taxon>
        <taxon>Pseudomonadota</taxon>
        <taxon>Alphaproteobacteria</taxon>
        <taxon>Sphingomonadales</taxon>
        <taxon>Erythrobacteraceae</taxon>
        <taxon>Qipengyuania</taxon>
    </lineage>
</organism>
<evidence type="ECO:0000313" key="3">
    <source>
        <dbReference type="EMBL" id="SFO83638.1"/>
    </source>
</evidence>
<dbReference type="EMBL" id="FOWZ01000001">
    <property type="protein sequence ID" value="SFO83638.1"/>
    <property type="molecule type" value="Genomic_DNA"/>
</dbReference>
<feature type="chain" id="PRO_5011659243" description="DUF4136 domain-containing protein" evidence="1">
    <location>
        <begin position="25"/>
        <end position="204"/>
    </location>
</feature>
<protein>
    <recommendedName>
        <fullName evidence="2">DUF4136 domain-containing protein</fullName>
    </recommendedName>
</protein>
<dbReference type="RefSeq" id="WP_090476432.1">
    <property type="nucleotide sequence ID" value="NZ_FOWZ01000001.1"/>
</dbReference>
<dbReference type="OrthoDB" id="7428103at2"/>
<gene>
    <name evidence="3" type="ORF">SAMN04488060_0166</name>
</gene>
<dbReference type="InterPro" id="IPR025411">
    <property type="entry name" value="DUF4136"/>
</dbReference>
<dbReference type="Proteomes" id="UP000199331">
    <property type="component" value="Unassembled WGS sequence"/>
</dbReference>
<evidence type="ECO:0000256" key="1">
    <source>
        <dbReference type="SAM" id="SignalP"/>
    </source>
</evidence>
<reference evidence="4" key="1">
    <citation type="submission" date="2016-10" db="EMBL/GenBank/DDBJ databases">
        <authorList>
            <person name="Varghese N."/>
            <person name="Submissions S."/>
        </authorList>
    </citation>
    <scope>NUCLEOTIDE SEQUENCE [LARGE SCALE GENOMIC DNA]</scope>
    <source>
        <strain evidence="4">CGMCC 1.7715</strain>
    </source>
</reference>
<sequence length="204" mass="21104">MSRTTCRIAPTLALFSALALSACATTPGPVEVTRFVAPETASQLGQGTIFVASAEDGEDNSLALMPYKSAVAEELRSLGYVETDRASADQIATVRIERYVLTAQGRRSPVSVGVGGRTGSYGSGVGVGIGINLGGGERDKVGSELSVTIRSAASQANLWEGRADLRVPDNSELAQAQANAQTLAAALFSDFPGNNGETIEIEVP</sequence>